<dbReference type="UniPathway" id="UPA00094"/>
<dbReference type="OrthoDB" id="5297413at2"/>
<keyword evidence="12" id="KW-1185">Reference proteome</keyword>
<comment type="pathway">
    <text evidence="2 9">Lipid metabolism; fatty acid biosynthesis.</text>
</comment>
<sequence length="143" mass="14900">MKPERIKALIELMVDSDLSELSLSEEGAQLRLLREHGQVVCASVAAPAAVSQPATPESQAVSEKVSGYQAKAPLHGIVHFTPAPDQPPFIEVGSQVSAGQTLAVLEAMKMFHPLKAQAAGVVEAILVAGGSEVEAGQVLVRIA</sequence>
<protein>
    <recommendedName>
        <fullName evidence="3 9">Biotin carboxyl carrier protein of acetyl-CoA carboxylase</fullName>
    </recommendedName>
</protein>
<dbReference type="PANTHER" id="PTHR45266">
    <property type="entry name" value="OXALOACETATE DECARBOXYLASE ALPHA CHAIN"/>
    <property type="match status" value="1"/>
</dbReference>
<evidence type="ECO:0000256" key="8">
    <source>
        <dbReference type="ARBA" id="ARBA00023267"/>
    </source>
</evidence>
<dbReference type="Pfam" id="PF00364">
    <property type="entry name" value="Biotin_lipoyl"/>
    <property type="match status" value="1"/>
</dbReference>
<dbReference type="GO" id="GO:0006633">
    <property type="term" value="P:fatty acid biosynthetic process"/>
    <property type="evidence" value="ECO:0007669"/>
    <property type="project" value="UniProtKB-UniPathway"/>
</dbReference>
<proteinExistence type="predicted"/>
<comment type="function">
    <text evidence="1 9">This protein is a component of the acetyl coenzyme A carboxylase complex; first, biotin carboxylase catalyzes the carboxylation of the carrier protein and then the transcarboxylase transfers the carboxyl group to form malonyl-CoA.</text>
</comment>
<accession>A0A4Q9QMN5</accession>
<evidence type="ECO:0000313" key="12">
    <source>
        <dbReference type="Proteomes" id="UP000292302"/>
    </source>
</evidence>
<dbReference type="Gene3D" id="2.40.50.100">
    <property type="match status" value="1"/>
</dbReference>
<keyword evidence="7 9" id="KW-0275">Fatty acid biosynthesis</keyword>
<keyword evidence="8 9" id="KW-0092">Biotin</keyword>
<evidence type="ECO:0000256" key="5">
    <source>
        <dbReference type="ARBA" id="ARBA00022832"/>
    </source>
</evidence>
<dbReference type="PRINTS" id="PR01071">
    <property type="entry name" value="ACOABIOTINCC"/>
</dbReference>
<dbReference type="InterPro" id="IPR001882">
    <property type="entry name" value="Biotin_BS"/>
</dbReference>
<dbReference type="PANTHER" id="PTHR45266:SF3">
    <property type="entry name" value="OXALOACETATE DECARBOXYLASE ALPHA CHAIN"/>
    <property type="match status" value="1"/>
</dbReference>
<evidence type="ECO:0000256" key="1">
    <source>
        <dbReference type="ARBA" id="ARBA00003761"/>
    </source>
</evidence>
<feature type="domain" description="Lipoyl-binding" evidence="10">
    <location>
        <begin position="67"/>
        <end position="143"/>
    </location>
</feature>
<evidence type="ECO:0000256" key="7">
    <source>
        <dbReference type="ARBA" id="ARBA00023160"/>
    </source>
</evidence>
<dbReference type="GO" id="GO:0009317">
    <property type="term" value="C:acetyl-CoA carboxylase complex"/>
    <property type="evidence" value="ECO:0007669"/>
    <property type="project" value="InterPro"/>
</dbReference>
<dbReference type="CDD" id="cd06850">
    <property type="entry name" value="biotinyl_domain"/>
    <property type="match status" value="1"/>
</dbReference>
<dbReference type="Proteomes" id="UP000292302">
    <property type="component" value="Unassembled WGS sequence"/>
</dbReference>
<keyword evidence="4 9" id="KW-0444">Lipid biosynthesis</keyword>
<evidence type="ECO:0000256" key="6">
    <source>
        <dbReference type="ARBA" id="ARBA00023098"/>
    </source>
</evidence>
<organism evidence="11 12">
    <name type="scientific">Phytopseudomonas daroniae</name>
    <dbReference type="NCBI Taxonomy" id="2487519"/>
    <lineage>
        <taxon>Bacteria</taxon>
        <taxon>Pseudomonadati</taxon>
        <taxon>Pseudomonadota</taxon>
        <taxon>Gammaproteobacteria</taxon>
        <taxon>Pseudomonadales</taxon>
        <taxon>Pseudomonadaceae</taxon>
        <taxon>Phytopseudomonas</taxon>
    </lineage>
</organism>
<evidence type="ECO:0000256" key="3">
    <source>
        <dbReference type="ARBA" id="ARBA00017562"/>
    </source>
</evidence>
<dbReference type="RefSeq" id="WP_131179496.1">
    <property type="nucleotide sequence ID" value="NZ_QJUI01000006.1"/>
</dbReference>
<dbReference type="EMBL" id="QJUI01000006">
    <property type="protein sequence ID" value="TBU81041.1"/>
    <property type="molecule type" value="Genomic_DNA"/>
</dbReference>
<evidence type="ECO:0000313" key="11">
    <source>
        <dbReference type="EMBL" id="TBU81041.1"/>
    </source>
</evidence>
<keyword evidence="6 9" id="KW-0443">Lipid metabolism</keyword>
<keyword evidence="5 9" id="KW-0276">Fatty acid metabolism</keyword>
<evidence type="ECO:0000259" key="10">
    <source>
        <dbReference type="PROSITE" id="PS50968"/>
    </source>
</evidence>
<dbReference type="InterPro" id="IPR050709">
    <property type="entry name" value="Biotin_Carboxyl_Carrier/Decarb"/>
</dbReference>
<evidence type="ECO:0000256" key="9">
    <source>
        <dbReference type="RuleBase" id="RU364072"/>
    </source>
</evidence>
<dbReference type="SUPFAM" id="SSF51230">
    <property type="entry name" value="Single hybrid motif"/>
    <property type="match status" value="1"/>
</dbReference>
<name>A0A4Q9QMN5_9GAMM</name>
<dbReference type="InterPro" id="IPR000089">
    <property type="entry name" value="Biotin_lipoyl"/>
</dbReference>
<dbReference type="PROSITE" id="PS00188">
    <property type="entry name" value="BIOTIN"/>
    <property type="match status" value="1"/>
</dbReference>
<dbReference type="InterPro" id="IPR011053">
    <property type="entry name" value="Single_hybrid_motif"/>
</dbReference>
<comment type="caution">
    <text evidence="11">The sequence shown here is derived from an EMBL/GenBank/DDBJ whole genome shotgun (WGS) entry which is preliminary data.</text>
</comment>
<dbReference type="InterPro" id="IPR001249">
    <property type="entry name" value="AcCoA_biotinCC"/>
</dbReference>
<dbReference type="PROSITE" id="PS50968">
    <property type="entry name" value="BIOTINYL_LIPOYL"/>
    <property type="match status" value="1"/>
</dbReference>
<dbReference type="AlphaFoldDB" id="A0A4Q9QMN5"/>
<dbReference type="GO" id="GO:0003989">
    <property type="term" value="F:acetyl-CoA carboxylase activity"/>
    <property type="evidence" value="ECO:0007669"/>
    <property type="project" value="InterPro"/>
</dbReference>
<reference evidence="11 12" key="1">
    <citation type="submission" date="2018-06" db="EMBL/GenBank/DDBJ databases">
        <title>Three novel Pseudomonas species isolated from symptomatic oak.</title>
        <authorList>
            <person name="Bueno-Gonzalez V."/>
            <person name="Brady C."/>
        </authorList>
    </citation>
    <scope>NUCLEOTIDE SEQUENCE [LARGE SCALE GENOMIC DNA]</scope>
    <source>
        <strain evidence="11 12">P9A</strain>
    </source>
</reference>
<gene>
    <name evidence="11" type="ORF">DNK06_07945</name>
</gene>
<evidence type="ECO:0000256" key="4">
    <source>
        <dbReference type="ARBA" id="ARBA00022516"/>
    </source>
</evidence>
<evidence type="ECO:0000256" key="2">
    <source>
        <dbReference type="ARBA" id="ARBA00005194"/>
    </source>
</evidence>